<sequence length="93" mass="10891">MYGILPSVGRSSILALWCGLLQVVERARVQARKEPRIQAVEEVYSEEVTKKEEARWWWWRWCVLCWIGIRTTKAFMVLVLHRITSGGDTVFLP</sequence>
<feature type="chain" id="PRO_5014746782" evidence="1">
    <location>
        <begin position="27"/>
        <end position="93"/>
    </location>
</feature>
<accession>A0A2M3ZVG2</accession>
<proteinExistence type="predicted"/>
<dbReference type="EMBL" id="GGFM01011731">
    <property type="protein sequence ID" value="MBW32482.1"/>
    <property type="molecule type" value="Transcribed_RNA"/>
</dbReference>
<evidence type="ECO:0000313" key="2">
    <source>
        <dbReference type="EMBL" id="MBW32482.1"/>
    </source>
</evidence>
<organism evidence="2">
    <name type="scientific">Anopheles braziliensis</name>
    <dbReference type="NCBI Taxonomy" id="58242"/>
    <lineage>
        <taxon>Eukaryota</taxon>
        <taxon>Metazoa</taxon>
        <taxon>Ecdysozoa</taxon>
        <taxon>Arthropoda</taxon>
        <taxon>Hexapoda</taxon>
        <taxon>Insecta</taxon>
        <taxon>Pterygota</taxon>
        <taxon>Neoptera</taxon>
        <taxon>Endopterygota</taxon>
        <taxon>Diptera</taxon>
        <taxon>Nematocera</taxon>
        <taxon>Culicoidea</taxon>
        <taxon>Culicidae</taxon>
        <taxon>Anophelinae</taxon>
        <taxon>Anopheles</taxon>
    </lineage>
</organism>
<protein>
    <submittedName>
        <fullName evidence="2">Putative secreted peptide</fullName>
    </submittedName>
</protein>
<keyword evidence="1" id="KW-0732">Signal</keyword>
<evidence type="ECO:0000256" key="1">
    <source>
        <dbReference type="SAM" id="SignalP"/>
    </source>
</evidence>
<dbReference type="AlphaFoldDB" id="A0A2M3ZVG2"/>
<feature type="signal peptide" evidence="1">
    <location>
        <begin position="1"/>
        <end position="26"/>
    </location>
</feature>
<reference evidence="2" key="1">
    <citation type="submission" date="2018-01" db="EMBL/GenBank/DDBJ databases">
        <title>An insight into the sialome of Amazonian anophelines.</title>
        <authorList>
            <person name="Ribeiro J.M."/>
            <person name="Scarpassa V."/>
            <person name="Calvo E."/>
        </authorList>
    </citation>
    <scope>NUCLEOTIDE SEQUENCE</scope>
    <source>
        <tissue evidence="2">Salivary glands</tissue>
    </source>
</reference>
<name>A0A2M3ZVG2_9DIPT</name>